<accession>A0A7H8R7X5</accession>
<dbReference type="Proteomes" id="UP000509510">
    <property type="component" value="Chromosome V"/>
</dbReference>
<feature type="region of interest" description="Disordered" evidence="1">
    <location>
        <begin position="457"/>
        <end position="492"/>
    </location>
</feature>
<dbReference type="PROSITE" id="PS50181">
    <property type="entry name" value="FBOX"/>
    <property type="match status" value="1"/>
</dbReference>
<dbReference type="OrthoDB" id="4200124at2759"/>
<sequence length="939" mass="103739">MAFDSEPVRPSSCPLPGEILRTVISHAEPTQMKDLALVSRDFHDTVSSILYRHIHHTFTEAEDEDGLMPVDLLATVLETLAGGDHNYAKYIKSFTIDAESSSCAKKITHELKYDCSSGKLLNALLLAALKNASTLETFNWDIGVELSQSFLLSLSQKTTLQHLYLRLQKGPSLHSRSIMNTFHSPPPSNHPPINVHHHHHHHHPDYISPNQNLFGHPNPPVPFAANHHTQLNNNARLGRKLGTAKLADVPKNISRFSNLKTLAVLDIDDYEYIPEIAECVANSGPLLQTLKLSFSKSLAWKTRTKTVNENNDSGVSADDDADDFNPSLPHPPPQFMVVPNESPGSPTQLPTSMAEVRKDRHRQEEALSAILGLAKTGQDPSIDRMFEMAILAAHKDVQRAHETTVARNVAFAKVVGKVADGLLSSSRKIIPREKHALEKISKAADICIREEELKQSVATASSNSFQPPTATKTTGEDDGTNGEVADVAGTSSPKKEGFFDNKLFDYLEKLCENSSSDPPVFPFEWQDKKLANSGLTSPSQHTEVNNPKSSGPPVFVPFPLLNGEAHLDGPSTAVNGDKDALSDIVDMEHPDIVDESDEDQHSADEDEGWASKEPSQVDSGKGKMPQQSIEPATQKEEKGFGFLRAGQGICLENMYLSLIPVRASVLFKGIDVPRLKHLSLLNVGSQAAFWSMLSKLPDPVQLTSIHTDHVTDAFLHALSGLEWVTELFLFEQNQKTSKVAPLTPPTTVGVEDLRQKVLKSHLTRLRRLVIRNEHNSGWRLGVKSISTLANRGANLKELMIEVNSEGLHFLMQKITKFRCLSALHILFNIRDNSTTFLREMRYNLADTICHCPSIPLQYIGLSNSNTRAGAMHVTQLQRSRSRLSVISSGEPVSSDASPTDGYDTDDEVERSSPILKKDLKRSAVEGVKMWQRDAWGMKL</sequence>
<feature type="compositionally biased region" description="Polar residues" evidence="1">
    <location>
        <begin position="882"/>
        <end position="897"/>
    </location>
</feature>
<feature type="region of interest" description="Disordered" evidence="1">
    <location>
        <begin position="882"/>
        <end position="914"/>
    </location>
</feature>
<dbReference type="Gene3D" id="3.80.10.10">
    <property type="entry name" value="Ribonuclease Inhibitor"/>
    <property type="match status" value="1"/>
</dbReference>
<evidence type="ECO:0000313" key="3">
    <source>
        <dbReference type="EMBL" id="QKX61861.1"/>
    </source>
</evidence>
<feature type="compositionally biased region" description="Polar residues" evidence="1">
    <location>
        <begin position="457"/>
        <end position="473"/>
    </location>
</feature>
<feature type="region of interest" description="Disordered" evidence="1">
    <location>
        <begin position="184"/>
        <end position="205"/>
    </location>
</feature>
<dbReference type="KEGG" id="trg:TRUGW13939_09017"/>
<feature type="compositionally biased region" description="Polar residues" evidence="1">
    <location>
        <begin position="533"/>
        <end position="549"/>
    </location>
</feature>
<evidence type="ECO:0000259" key="2">
    <source>
        <dbReference type="PROSITE" id="PS50181"/>
    </source>
</evidence>
<feature type="domain" description="F-box" evidence="2">
    <location>
        <begin position="15"/>
        <end position="54"/>
    </location>
</feature>
<proteinExistence type="predicted"/>
<dbReference type="AlphaFoldDB" id="A0A7H8R7X5"/>
<organism evidence="3 4">
    <name type="scientific">Talaromyces rugulosus</name>
    <name type="common">Penicillium rugulosum</name>
    <dbReference type="NCBI Taxonomy" id="121627"/>
    <lineage>
        <taxon>Eukaryota</taxon>
        <taxon>Fungi</taxon>
        <taxon>Dikarya</taxon>
        <taxon>Ascomycota</taxon>
        <taxon>Pezizomycotina</taxon>
        <taxon>Eurotiomycetes</taxon>
        <taxon>Eurotiomycetidae</taxon>
        <taxon>Eurotiales</taxon>
        <taxon>Trichocomaceae</taxon>
        <taxon>Talaromyces</taxon>
        <taxon>Talaromyces sect. Islandici</taxon>
    </lineage>
</organism>
<gene>
    <name evidence="3" type="ORF">TRUGW13939_09017</name>
</gene>
<evidence type="ECO:0000313" key="4">
    <source>
        <dbReference type="Proteomes" id="UP000509510"/>
    </source>
</evidence>
<dbReference type="EMBL" id="CP055902">
    <property type="protein sequence ID" value="QKX61861.1"/>
    <property type="molecule type" value="Genomic_DNA"/>
</dbReference>
<protein>
    <recommendedName>
        <fullName evidence="2">F-box domain-containing protein</fullName>
    </recommendedName>
</protein>
<dbReference type="InterPro" id="IPR001810">
    <property type="entry name" value="F-box_dom"/>
</dbReference>
<feature type="region of interest" description="Disordered" evidence="1">
    <location>
        <begin position="594"/>
        <end position="633"/>
    </location>
</feature>
<feature type="compositionally biased region" description="Acidic residues" evidence="1">
    <location>
        <begin position="594"/>
        <end position="608"/>
    </location>
</feature>
<name>A0A7H8R7X5_TALRU</name>
<dbReference type="RefSeq" id="XP_035348035.1">
    <property type="nucleotide sequence ID" value="XM_035492142.1"/>
</dbReference>
<feature type="region of interest" description="Disordered" evidence="1">
    <location>
        <begin position="532"/>
        <end position="553"/>
    </location>
</feature>
<dbReference type="GeneID" id="55996501"/>
<reference evidence="4" key="1">
    <citation type="submission" date="2020-06" db="EMBL/GenBank/DDBJ databases">
        <title>A chromosome-scale genome assembly of Talaromyces rugulosus W13939.</title>
        <authorList>
            <person name="Wang B."/>
            <person name="Guo L."/>
            <person name="Ye K."/>
            <person name="Wang L."/>
        </authorList>
    </citation>
    <scope>NUCLEOTIDE SEQUENCE [LARGE SCALE GENOMIC DNA]</scope>
    <source>
        <strain evidence="4">W13939</strain>
    </source>
</reference>
<evidence type="ECO:0000256" key="1">
    <source>
        <dbReference type="SAM" id="MobiDB-lite"/>
    </source>
</evidence>
<dbReference type="InterPro" id="IPR032675">
    <property type="entry name" value="LRR_dom_sf"/>
</dbReference>
<keyword evidence="4" id="KW-1185">Reference proteome</keyword>